<feature type="signal peptide" evidence="1">
    <location>
        <begin position="1"/>
        <end position="22"/>
    </location>
</feature>
<feature type="domain" description="DUF5117" evidence="3">
    <location>
        <begin position="94"/>
        <end position="285"/>
    </location>
</feature>
<dbReference type="GO" id="GO:0008237">
    <property type="term" value="F:metallopeptidase activity"/>
    <property type="evidence" value="ECO:0007669"/>
    <property type="project" value="UniProtKB-KW"/>
</dbReference>
<proteinExistence type="predicted"/>
<sequence length="833" mass="92738">MKIKALTLALILGLSTQTTAQAAEKKKDKKPDTLAELIKDKQQSTGLFDLYTDEKNGELLFVINESQLNTPFIYFAHSVDGVAESGHVRGYYRETKLIEFRQHYNRIEIISKTPRFKFDEDNAIARASGANVNESVLASVTIEKQQDGKVAFKANELLLSEALHKVSPWKSHDDKDAGKRFNLGKLDAKKSRIEANRNYSNNLDVVVAYVFNNPEPTVYGSAAVGDARNTTVKVQHSFIALPHNDFKPRLDDARVGYFTQQFDDMTSSDWAPYQDYINRWNLVKKDPNAALSEPVTPITWWIENTTPVEWRETIKQGVLAWNSAFEKAGFKNAMEVKIQPDDATWDAGDINYNVLRWTSSPSPMFGGYGPSLANPLTGEILGADIMLEYVFMKNRWMVDSLYSQGGVAISPSTTNNLHCSQGHELQAGLMVANSLASTAIEKNEILSEGLKMLILHEVGHTLGLNHNMKASILWNEKDVHDKRKTQGILTGSVMDYTPVNLAPLGMTQGDYFQVKPGPYDDWAIEYGYSVALPDETQEAARLKQILSRSNQPGLAFGNDADDMRSPGTHIDPRIMIGDMSANAVAYATDRMNLVNSVYRNLDKNALHAGESYQELLVKANLLYREYFSQANVVSRYIGGVYLERNVVGSGTTPYKPVPLAEQKAAMQTLTQLVFAPDVLANMQPLLSNMQHQRRGFKHLGQNEDPKFHDMVLNMQKAVLAHLLHPSVLKRISDTNKYGNQYTLHAVLGDLTAAIFVPADKASSLSYNLQTHYVQQLVAISGVKGGSQHDNLARAAAFKQLQDILKQSLSWGASDEAKAQKAFIDNLINKALEA</sequence>
<dbReference type="Pfam" id="PF17148">
    <property type="entry name" value="DUF5117"/>
    <property type="match status" value="1"/>
</dbReference>
<feature type="chain" id="PRO_5046240988" evidence="1">
    <location>
        <begin position="23"/>
        <end position="833"/>
    </location>
</feature>
<dbReference type="EMBL" id="JBHRSD010000014">
    <property type="protein sequence ID" value="MFC3032710.1"/>
    <property type="molecule type" value="Genomic_DNA"/>
</dbReference>
<name>A0ABV7CJ90_9GAMM</name>
<evidence type="ECO:0000313" key="4">
    <source>
        <dbReference type="EMBL" id="MFC3032710.1"/>
    </source>
</evidence>
<dbReference type="InterPro" id="IPR024079">
    <property type="entry name" value="MetalloPept_cat_dom_sf"/>
</dbReference>
<dbReference type="RefSeq" id="WP_377123479.1">
    <property type="nucleotide sequence ID" value="NZ_JBHRSD010000014.1"/>
</dbReference>
<dbReference type="PANTHER" id="PTHR38478:SF1">
    <property type="entry name" value="ZINC DEPENDENT METALLOPROTEASE DOMAIN LIPOPROTEIN"/>
    <property type="match status" value="1"/>
</dbReference>
<keyword evidence="1" id="KW-0732">Signal</keyword>
<keyword evidence="5" id="KW-1185">Reference proteome</keyword>
<organism evidence="4 5">
    <name type="scientific">Pseudoalteromonas fenneropenaei</name>
    <dbReference type="NCBI Taxonomy" id="1737459"/>
    <lineage>
        <taxon>Bacteria</taxon>
        <taxon>Pseudomonadati</taxon>
        <taxon>Pseudomonadota</taxon>
        <taxon>Gammaproteobacteria</taxon>
        <taxon>Alteromonadales</taxon>
        <taxon>Pseudoalteromonadaceae</taxon>
        <taxon>Pseudoalteromonas</taxon>
    </lineage>
</organism>
<dbReference type="InterPro" id="IPR033413">
    <property type="entry name" value="DUF5117"/>
</dbReference>
<keyword evidence="4" id="KW-0645">Protease</keyword>
<feature type="domain" description="EcxA zinc-binding" evidence="2">
    <location>
        <begin position="441"/>
        <end position="759"/>
    </location>
</feature>
<dbReference type="Gene3D" id="3.40.390.10">
    <property type="entry name" value="Collagenase (Catalytic Domain)"/>
    <property type="match status" value="1"/>
</dbReference>
<dbReference type="Pfam" id="PF16313">
    <property type="entry name" value="DUF4953"/>
    <property type="match status" value="1"/>
</dbReference>
<evidence type="ECO:0000259" key="3">
    <source>
        <dbReference type="Pfam" id="PF17148"/>
    </source>
</evidence>
<dbReference type="Proteomes" id="UP001595453">
    <property type="component" value="Unassembled WGS sequence"/>
</dbReference>
<dbReference type="InterPro" id="IPR034032">
    <property type="entry name" value="Zn_MMP-like_bac"/>
</dbReference>
<dbReference type="InterPro" id="IPR032534">
    <property type="entry name" value="EcxA_zinc-bd"/>
</dbReference>
<reference evidence="5" key="1">
    <citation type="journal article" date="2019" name="Int. J. Syst. Evol. Microbiol.">
        <title>The Global Catalogue of Microorganisms (GCM) 10K type strain sequencing project: providing services to taxonomists for standard genome sequencing and annotation.</title>
        <authorList>
            <consortium name="The Broad Institute Genomics Platform"/>
            <consortium name="The Broad Institute Genome Sequencing Center for Infectious Disease"/>
            <person name="Wu L."/>
            <person name="Ma J."/>
        </authorList>
    </citation>
    <scope>NUCLEOTIDE SEQUENCE [LARGE SCALE GENOMIC DNA]</scope>
    <source>
        <strain evidence="5">KCTC 42730</strain>
    </source>
</reference>
<accession>A0ABV7CJ90</accession>
<protein>
    <submittedName>
        <fullName evidence="4">Zinc-dependent metalloprotease</fullName>
    </submittedName>
</protein>
<dbReference type="SUPFAM" id="SSF55486">
    <property type="entry name" value="Metalloproteases ('zincins'), catalytic domain"/>
    <property type="match status" value="1"/>
</dbReference>
<evidence type="ECO:0000256" key="1">
    <source>
        <dbReference type="SAM" id="SignalP"/>
    </source>
</evidence>
<dbReference type="CDD" id="cd04276">
    <property type="entry name" value="ZnMc_MMP_like_2"/>
    <property type="match status" value="1"/>
</dbReference>
<evidence type="ECO:0000259" key="2">
    <source>
        <dbReference type="Pfam" id="PF16313"/>
    </source>
</evidence>
<comment type="caution">
    <text evidence="4">The sequence shown here is derived from an EMBL/GenBank/DDBJ whole genome shotgun (WGS) entry which is preliminary data.</text>
</comment>
<gene>
    <name evidence="4" type="ORF">ACFOEE_09270</name>
</gene>
<evidence type="ECO:0000313" key="5">
    <source>
        <dbReference type="Proteomes" id="UP001595453"/>
    </source>
</evidence>
<keyword evidence="4" id="KW-0482">Metalloprotease</keyword>
<keyword evidence="4" id="KW-0378">Hydrolase</keyword>
<dbReference type="PANTHER" id="PTHR38478">
    <property type="entry name" value="PEPTIDASE M1A AND M12B"/>
    <property type="match status" value="1"/>
</dbReference>